<comment type="caution">
    <text evidence="5">The sequence shown here is derived from an EMBL/GenBank/DDBJ whole genome shotgun (WGS) entry which is preliminary data.</text>
</comment>
<evidence type="ECO:0000259" key="4">
    <source>
        <dbReference type="Pfam" id="PF16655"/>
    </source>
</evidence>
<evidence type="ECO:0000313" key="5">
    <source>
        <dbReference type="EMBL" id="PRX20554.1"/>
    </source>
</evidence>
<dbReference type="OrthoDB" id="327733at2"/>
<protein>
    <submittedName>
        <fullName evidence="5">Alkaline phosphatase D</fullName>
    </submittedName>
</protein>
<feature type="chain" id="PRO_5015518539" evidence="2">
    <location>
        <begin position="26"/>
        <end position="546"/>
    </location>
</feature>
<dbReference type="InterPro" id="IPR032093">
    <property type="entry name" value="PhoD_N"/>
</dbReference>
<dbReference type="CDD" id="cd07389">
    <property type="entry name" value="MPP_PhoD"/>
    <property type="match status" value="1"/>
</dbReference>
<proteinExistence type="predicted"/>
<dbReference type="Gene3D" id="3.60.21.70">
    <property type="entry name" value="PhoD-like phosphatase"/>
    <property type="match status" value="1"/>
</dbReference>
<dbReference type="InterPro" id="IPR038607">
    <property type="entry name" value="PhoD-like_sf"/>
</dbReference>
<dbReference type="Gene3D" id="2.60.40.380">
    <property type="entry name" value="Purple acid phosphatase-like, N-terminal"/>
    <property type="match status" value="1"/>
</dbReference>
<dbReference type="Pfam" id="PF16655">
    <property type="entry name" value="PhoD_N"/>
    <property type="match status" value="1"/>
</dbReference>
<feature type="domain" description="Phospholipase D N-terminal" evidence="4">
    <location>
        <begin position="39"/>
        <end position="137"/>
    </location>
</feature>
<dbReference type="InterPro" id="IPR029052">
    <property type="entry name" value="Metallo-depent_PP-like"/>
</dbReference>
<dbReference type="RefSeq" id="WP_106321219.1">
    <property type="nucleotide sequence ID" value="NZ_BOMO01000083.1"/>
</dbReference>
<dbReference type="AlphaFoldDB" id="A0A2T0KBL5"/>
<gene>
    <name evidence="5" type="ORF">CLV67_108355</name>
</gene>
<feature type="region of interest" description="Disordered" evidence="1">
    <location>
        <begin position="514"/>
        <end position="546"/>
    </location>
</feature>
<organism evidence="5 6">
    <name type="scientific">Actinoplanes italicus</name>
    <dbReference type="NCBI Taxonomy" id="113567"/>
    <lineage>
        <taxon>Bacteria</taxon>
        <taxon>Bacillati</taxon>
        <taxon>Actinomycetota</taxon>
        <taxon>Actinomycetes</taxon>
        <taxon>Micromonosporales</taxon>
        <taxon>Micromonosporaceae</taxon>
        <taxon>Actinoplanes</taxon>
    </lineage>
</organism>
<dbReference type="Pfam" id="PF09423">
    <property type="entry name" value="PhoD"/>
    <property type="match status" value="1"/>
</dbReference>
<dbReference type="PROSITE" id="PS51318">
    <property type="entry name" value="TAT"/>
    <property type="match status" value="1"/>
</dbReference>
<keyword evidence="2" id="KW-0732">Signal</keyword>
<feature type="domain" description="PhoD-like phosphatase metallophosphatase" evidence="3">
    <location>
        <begin position="151"/>
        <end position="484"/>
    </location>
</feature>
<dbReference type="PANTHER" id="PTHR43606">
    <property type="entry name" value="PHOSPHATASE, PUTATIVE (AFU_ORTHOLOGUE AFUA_6G08710)-RELATED"/>
    <property type="match status" value="1"/>
</dbReference>
<reference evidence="5 6" key="1">
    <citation type="submission" date="2018-03" db="EMBL/GenBank/DDBJ databases">
        <title>Genomic Encyclopedia of Archaeal and Bacterial Type Strains, Phase II (KMG-II): from individual species to whole genera.</title>
        <authorList>
            <person name="Goeker M."/>
        </authorList>
    </citation>
    <scope>NUCLEOTIDE SEQUENCE [LARGE SCALE GENOMIC DNA]</scope>
    <source>
        <strain evidence="5 6">DSM 43146</strain>
    </source>
</reference>
<name>A0A2T0KBL5_9ACTN</name>
<dbReference type="InterPro" id="IPR018946">
    <property type="entry name" value="PhoD-like_MPP"/>
</dbReference>
<evidence type="ECO:0000256" key="1">
    <source>
        <dbReference type="SAM" id="MobiDB-lite"/>
    </source>
</evidence>
<dbReference type="InterPro" id="IPR006311">
    <property type="entry name" value="TAT_signal"/>
</dbReference>
<evidence type="ECO:0000259" key="3">
    <source>
        <dbReference type="Pfam" id="PF09423"/>
    </source>
</evidence>
<dbReference type="Proteomes" id="UP000239415">
    <property type="component" value="Unassembled WGS sequence"/>
</dbReference>
<keyword evidence="6" id="KW-1185">Reference proteome</keyword>
<dbReference type="InterPro" id="IPR052900">
    <property type="entry name" value="Phospholipid_Metab_Enz"/>
</dbReference>
<evidence type="ECO:0000313" key="6">
    <source>
        <dbReference type="Proteomes" id="UP000239415"/>
    </source>
</evidence>
<feature type="compositionally biased region" description="Low complexity" evidence="1">
    <location>
        <begin position="523"/>
        <end position="532"/>
    </location>
</feature>
<dbReference type="PANTHER" id="PTHR43606:SF2">
    <property type="entry name" value="ALKALINE PHOSPHATASE FAMILY PROTEIN (AFU_ORTHOLOGUE AFUA_5G03860)"/>
    <property type="match status" value="1"/>
</dbReference>
<dbReference type="EMBL" id="PVMZ01000008">
    <property type="protein sequence ID" value="PRX20554.1"/>
    <property type="molecule type" value="Genomic_DNA"/>
</dbReference>
<accession>A0A2T0KBL5</accession>
<sequence>MPISRRILLTSAAGAATVIPLTAAATPYRGPLRADPFTLGVASGDPSPDGVVLWTRLAVAPLADDGLGGMPYRTVPVIWELAADERFRKVVRRGVVQARPDRGHSVHVELDGLAPGREFFYRFRTERYVSPVGRTRTAPPRWARDLTLAMSFVSCSQYEHGYFTAYRRLAEDEPDLILHLGDYQYEYAPDTYNIPGGNPRDHQGPETVTLANYRQRHAQYKTDPDLQAAHAAAPWAVVWDDHETENNWADEVPEQADPNFLVRRAAAFQAYYENMPLRRTSIPRGIDMQLYRRLHWGRLATFHMLDTRQYRDDQGCGDGYKDCPAASDPARSITGAEQEAWLLDGFRRSTARWDILGQQVFFGQRDNNSGPQKVLSMDSWDGYQGSRDRITRGWVDAGVRNPVVLTGDVHAHWADELKLDWNDPASRTVGTELVCSSITSGGDGADVASGNHSWAAWNPHLRFYNNQRGYVRTRITGEALTADFVVLPYVTTAGAPAHTRASFVIEDRVPGLHQVADTPTPSPALRSSAAPADLGAETVRQETERP</sequence>
<dbReference type="SUPFAM" id="SSF56300">
    <property type="entry name" value="Metallo-dependent phosphatases"/>
    <property type="match status" value="1"/>
</dbReference>
<evidence type="ECO:0000256" key="2">
    <source>
        <dbReference type="SAM" id="SignalP"/>
    </source>
</evidence>
<feature type="signal peptide" evidence="2">
    <location>
        <begin position="1"/>
        <end position="25"/>
    </location>
</feature>